<dbReference type="PROSITE" id="PS50112">
    <property type="entry name" value="PAS"/>
    <property type="match status" value="1"/>
</dbReference>
<dbReference type="EMBL" id="BMOF01000015">
    <property type="protein sequence ID" value="GGJ98445.1"/>
    <property type="molecule type" value="Genomic_DNA"/>
</dbReference>
<dbReference type="FunFam" id="3.20.20.450:FF:000001">
    <property type="entry name" value="Cyclic di-GMP phosphodiesterase yahA"/>
    <property type="match status" value="1"/>
</dbReference>
<sequence>MRRNVMVDLVVVGAVTGTALLFNWRFSWARQMKAFVQTHPGWATVFFVVTGSLLLFFFLRWMTFQRLVATNRAAEEAQRLASSVFRYTQEGIMITDASGTILSVNPAFTAITGYTEEDVRGQTPRILKSGRHDAAFYRQMWETIQKTGQWRGEIWNKRKNGEIYPEWLTISAVKDDEGRITHYIAVFTDITEQKRYEEQIKHQALHDPLTDLPNRRLFNERMADAVRQAREAGWKVAVLFLDLDRFKNINDTLGHVVGDELLRSVAKRLLACVPREGVLARIGGDEFAVLLPSLMTRAEAEHVAQRIVNRFTQPIELEERCLYMSISVGIALYPDDGDDCTTVVKHADMAMYCAKDEGGNRYRFFTPGMEQRTAQRWKLENGLRQALELGELRLVYQPQVDVRTGLMTGVEALLRWHHPELGWISPASFIPLAEETGLIVPIGEWVLRTACAQAKAWQEAGLPPVRMAVNLSARQFQEGRLVETVRRVLAETGLEPRFLELEITEGIMMTNRDQAVEMLHRLKAIGVKIAIDDFGTGYSSLGYLKRFPIDTLKIDKSFIRDCMDVPEDAAIVRAIIALARNLNIRVVAEGVEHRRQLAFLFAEGCDVIQGYLYNPPVSPVELEGMLRQQGALAAEWEKMLPTAAVSASVSTHIKT</sequence>
<dbReference type="Pfam" id="PF13426">
    <property type="entry name" value="PAS_9"/>
    <property type="match status" value="1"/>
</dbReference>
<dbReference type="RefSeq" id="WP_188816991.1">
    <property type="nucleotide sequence ID" value="NZ_BMOF01000015.1"/>
</dbReference>
<name>A0A8J3F9V8_9BACI</name>
<evidence type="ECO:0000259" key="5">
    <source>
        <dbReference type="PROSITE" id="PS50887"/>
    </source>
</evidence>
<dbReference type="InterPro" id="IPR000700">
    <property type="entry name" value="PAS-assoc_C"/>
</dbReference>
<dbReference type="PIRSF" id="PIRSF005925">
    <property type="entry name" value="Dos"/>
    <property type="match status" value="1"/>
</dbReference>
<dbReference type="InterPro" id="IPR035919">
    <property type="entry name" value="EAL_sf"/>
</dbReference>
<dbReference type="SMART" id="SM00086">
    <property type="entry name" value="PAC"/>
    <property type="match status" value="1"/>
</dbReference>
<dbReference type="Gene3D" id="3.20.20.450">
    <property type="entry name" value="EAL domain"/>
    <property type="match status" value="1"/>
</dbReference>
<dbReference type="InterPro" id="IPR029787">
    <property type="entry name" value="Nucleotide_cyclase"/>
</dbReference>
<evidence type="ECO:0000259" key="2">
    <source>
        <dbReference type="PROSITE" id="PS50112"/>
    </source>
</evidence>
<dbReference type="InterPro" id="IPR000160">
    <property type="entry name" value="GGDEF_dom"/>
</dbReference>
<dbReference type="NCBIfam" id="TIGR00229">
    <property type="entry name" value="sensory_box"/>
    <property type="match status" value="1"/>
</dbReference>
<dbReference type="InterPro" id="IPR035965">
    <property type="entry name" value="PAS-like_dom_sf"/>
</dbReference>
<accession>A0A8J3F9V8</accession>
<keyword evidence="7" id="KW-1185">Reference proteome</keyword>
<feature type="domain" description="PAS" evidence="2">
    <location>
        <begin position="77"/>
        <end position="123"/>
    </location>
</feature>
<organism evidence="6 7">
    <name type="scientific">Calditerricola satsumensis</name>
    <dbReference type="NCBI Taxonomy" id="373054"/>
    <lineage>
        <taxon>Bacteria</taxon>
        <taxon>Bacillati</taxon>
        <taxon>Bacillota</taxon>
        <taxon>Bacilli</taxon>
        <taxon>Bacillales</taxon>
        <taxon>Bacillaceae</taxon>
        <taxon>Calditerricola</taxon>
    </lineage>
</organism>
<evidence type="ECO:0000313" key="6">
    <source>
        <dbReference type="EMBL" id="GGJ98445.1"/>
    </source>
</evidence>
<dbReference type="InterPro" id="IPR000014">
    <property type="entry name" value="PAS"/>
</dbReference>
<reference evidence="6" key="2">
    <citation type="submission" date="2020-09" db="EMBL/GenBank/DDBJ databases">
        <authorList>
            <person name="Sun Q."/>
            <person name="Ohkuma M."/>
        </authorList>
    </citation>
    <scope>NUCLEOTIDE SEQUENCE</scope>
    <source>
        <strain evidence="6">JCM 14719</strain>
    </source>
</reference>
<dbReference type="SMART" id="SM00052">
    <property type="entry name" value="EAL"/>
    <property type="match status" value="1"/>
</dbReference>
<dbReference type="Pfam" id="PF00990">
    <property type="entry name" value="GGDEF"/>
    <property type="match status" value="1"/>
</dbReference>
<dbReference type="PROSITE" id="PS50887">
    <property type="entry name" value="GGDEF"/>
    <property type="match status" value="1"/>
</dbReference>
<dbReference type="Gene3D" id="3.30.70.270">
    <property type="match status" value="1"/>
</dbReference>
<dbReference type="SMART" id="SM00091">
    <property type="entry name" value="PAS"/>
    <property type="match status" value="1"/>
</dbReference>
<dbReference type="SUPFAM" id="SSF55785">
    <property type="entry name" value="PYP-like sensor domain (PAS domain)"/>
    <property type="match status" value="1"/>
</dbReference>
<proteinExistence type="predicted"/>
<evidence type="ECO:0000259" key="4">
    <source>
        <dbReference type="PROSITE" id="PS50883"/>
    </source>
</evidence>
<gene>
    <name evidence="6" type="ORF">GCM10007043_10470</name>
</gene>
<evidence type="ECO:0000259" key="3">
    <source>
        <dbReference type="PROSITE" id="PS50113"/>
    </source>
</evidence>
<dbReference type="PROSITE" id="PS50113">
    <property type="entry name" value="PAC"/>
    <property type="match status" value="1"/>
</dbReference>
<dbReference type="CDD" id="cd01948">
    <property type="entry name" value="EAL"/>
    <property type="match status" value="1"/>
</dbReference>
<dbReference type="InterPro" id="IPR001610">
    <property type="entry name" value="PAC"/>
</dbReference>
<dbReference type="FunFam" id="3.30.70.270:FF:000001">
    <property type="entry name" value="Diguanylate cyclase domain protein"/>
    <property type="match status" value="1"/>
</dbReference>
<dbReference type="Gene3D" id="3.30.450.20">
    <property type="entry name" value="PAS domain"/>
    <property type="match status" value="1"/>
</dbReference>
<dbReference type="InterPro" id="IPR052155">
    <property type="entry name" value="Biofilm_reg_signaling"/>
</dbReference>
<dbReference type="InterPro" id="IPR001633">
    <property type="entry name" value="EAL_dom"/>
</dbReference>
<evidence type="ECO:0000256" key="1">
    <source>
        <dbReference type="SAM" id="Phobius"/>
    </source>
</evidence>
<feature type="transmembrane region" description="Helical" evidence="1">
    <location>
        <begin position="39"/>
        <end position="59"/>
    </location>
</feature>
<feature type="domain" description="PAC" evidence="3">
    <location>
        <begin position="150"/>
        <end position="202"/>
    </location>
</feature>
<reference evidence="6" key="1">
    <citation type="journal article" date="2014" name="Int. J. Syst. Evol. Microbiol.">
        <title>Complete genome sequence of Corynebacterium casei LMG S-19264T (=DSM 44701T), isolated from a smear-ripened cheese.</title>
        <authorList>
            <consortium name="US DOE Joint Genome Institute (JGI-PGF)"/>
            <person name="Walter F."/>
            <person name="Albersmeier A."/>
            <person name="Kalinowski J."/>
            <person name="Ruckert C."/>
        </authorList>
    </citation>
    <scope>NUCLEOTIDE SEQUENCE</scope>
    <source>
        <strain evidence="6">JCM 14719</strain>
    </source>
</reference>
<keyword evidence="1" id="KW-1133">Transmembrane helix</keyword>
<dbReference type="AlphaFoldDB" id="A0A8J3F9V8"/>
<feature type="domain" description="GGDEF" evidence="5">
    <location>
        <begin position="234"/>
        <end position="367"/>
    </location>
</feature>
<evidence type="ECO:0000313" key="7">
    <source>
        <dbReference type="Proteomes" id="UP000637720"/>
    </source>
</evidence>
<dbReference type="SUPFAM" id="SSF141868">
    <property type="entry name" value="EAL domain-like"/>
    <property type="match status" value="1"/>
</dbReference>
<dbReference type="Proteomes" id="UP000637720">
    <property type="component" value="Unassembled WGS sequence"/>
</dbReference>
<keyword evidence="1" id="KW-0812">Transmembrane</keyword>
<dbReference type="SUPFAM" id="SSF55073">
    <property type="entry name" value="Nucleotide cyclase"/>
    <property type="match status" value="1"/>
</dbReference>
<dbReference type="PANTHER" id="PTHR44757">
    <property type="entry name" value="DIGUANYLATE CYCLASE DGCP"/>
    <property type="match status" value="1"/>
</dbReference>
<dbReference type="SMART" id="SM00267">
    <property type="entry name" value="GGDEF"/>
    <property type="match status" value="1"/>
</dbReference>
<dbReference type="CDD" id="cd01949">
    <property type="entry name" value="GGDEF"/>
    <property type="match status" value="1"/>
</dbReference>
<dbReference type="CDD" id="cd00130">
    <property type="entry name" value="PAS"/>
    <property type="match status" value="1"/>
</dbReference>
<dbReference type="PANTHER" id="PTHR44757:SF2">
    <property type="entry name" value="BIOFILM ARCHITECTURE MAINTENANCE PROTEIN MBAA"/>
    <property type="match status" value="1"/>
</dbReference>
<dbReference type="InterPro" id="IPR012226">
    <property type="entry name" value="Diguanyl_cyclase/Pdiesterase"/>
</dbReference>
<dbReference type="Pfam" id="PF00563">
    <property type="entry name" value="EAL"/>
    <property type="match status" value="1"/>
</dbReference>
<keyword evidence="1" id="KW-0472">Membrane</keyword>
<dbReference type="InterPro" id="IPR043128">
    <property type="entry name" value="Rev_trsase/Diguanyl_cyclase"/>
</dbReference>
<dbReference type="PROSITE" id="PS50883">
    <property type="entry name" value="EAL"/>
    <property type="match status" value="1"/>
</dbReference>
<evidence type="ECO:0008006" key="8">
    <source>
        <dbReference type="Google" id="ProtNLM"/>
    </source>
</evidence>
<protein>
    <recommendedName>
        <fullName evidence="8">EAL domain-containing protein</fullName>
    </recommendedName>
</protein>
<dbReference type="NCBIfam" id="TIGR00254">
    <property type="entry name" value="GGDEF"/>
    <property type="match status" value="1"/>
</dbReference>
<comment type="caution">
    <text evidence="6">The sequence shown here is derived from an EMBL/GenBank/DDBJ whole genome shotgun (WGS) entry which is preliminary data.</text>
</comment>
<feature type="domain" description="EAL" evidence="4">
    <location>
        <begin position="376"/>
        <end position="630"/>
    </location>
</feature>